<evidence type="ECO:0000256" key="5">
    <source>
        <dbReference type="PIRSR" id="PIRSR000349-1"/>
    </source>
</evidence>
<accession>A0A1I6HNI6</accession>
<dbReference type="EMBL" id="FOYZ01000001">
    <property type="protein sequence ID" value="SFR55840.1"/>
    <property type="molecule type" value="Genomic_DNA"/>
</dbReference>
<protein>
    <recommendedName>
        <fullName evidence="2">superoxide dismutase</fullName>
        <ecNumber evidence="2">1.15.1.1</ecNumber>
    </recommendedName>
</protein>
<dbReference type="PANTHER" id="PTHR11404:SF6">
    <property type="entry name" value="SUPEROXIDE DISMUTASE [MN], MITOCHONDRIAL"/>
    <property type="match status" value="1"/>
</dbReference>
<proteinExistence type="inferred from homology"/>
<name>A0A1I6HNI6_9FIRM</name>
<evidence type="ECO:0000259" key="6">
    <source>
        <dbReference type="Pfam" id="PF02777"/>
    </source>
</evidence>
<dbReference type="AlphaFoldDB" id="A0A1I6HNI6"/>
<dbReference type="Proteomes" id="UP000199659">
    <property type="component" value="Unassembled WGS sequence"/>
</dbReference>
<dbReference type="SUPFAM" id="SSF54719">
    <property type="entry name" value="Fe,Mn superoxide dismutase (SOD), C-terminal domain"/>
    <property type="match status" value="1"/>
</dbReference>
<feature type="binding site" evidence="5">
    <location>
        <position position="161"/>
    </location>
    <ligand>
        <name>Mn(2+)</name>
        <dbReference type="ChEBI" id="CHEBI:29035"/>
    </ligand>
</feature>
<evidence type="ECO:0000256" key="3">
    <source>
        <dbReference type="ARBA" id="ARBA00022723"/>
    </source>
</evidence>
<reference evidence="7 8" key="1">
    <citation type="submission" date="2016-10" db="EMBL/GenBank/DDBJ databases">
        <authorList>
            <person name="de Groot N.N."/>
        </authorList>
    </citation>
    <scope>NUCLEOTIDE SEQUENCE [LARGE SCALE GENOMIC DNA]</scope>
    <source>
        <strain evidence="7 8">743A</strain>
    </source>
</reference>
<evidence type="ECO:0000256" key="1">
    <source>
        <dbReference type="ARBA" id="ARBA00008714"/>
    </source>
</evidence>
<dbReference type="InterPro" id="IPR036324">
    <property type="entry name" value="Mn/Fe_SOD_N_sf"/>
</dbReference>
<dbReference type="SUPFAM" id="SSF46609">
    <property type="entry name" value="Fe,Mn superoxide dismutase (SOD), N-terminal domain"/>
    <property type="match status" value="1"/>
</dbReference>
<evidence type="ECO:0000313" key="7">
    <source>
        <dbReference type="EMBL" id="SFR55840.1"/>
    </source>
</evidence>
<dbReference type="EC" id="1.15.1.1" evidence="2"/>
<dbReference type="STRING" id="37658.SAMN05661086_00113"/>
<evidence type="ECO:0000313" key="8">
    <source>
        <dbReference type="Proteomes" id="UP000199659"/>
    </source>
</evidence>
<feature type="binding site" evidence="5">
    <location>
        <position position="157"/>
    </location>
    <ligand>
        <name>Mn(2+)</name>
        <dbReference type="ChEBI" id="CHEBI:29035"/>
    </ligand>
</feature>
<dbReference type="GO" id="GO:0046872">
    <property type="term" value="F:metal ion binding"/>
    <property type="evidence" value="ECO:0007669"/>
    <property type="project" value="UniProtKB-KW"/>
</dbReference>
<dbReference type="GO" id="GO:0004784">
    <property type="term" value="F:superoxide dismutase activity"/>
    <property type="evidence" value="ECO:0007669"/>
    <property type="project" value="UniProtKB-EC"/>
</dbReference>
<dbReference type="Pfam" id="PF02777">
    <property type="entry name" value="Sod_Fe_C"/>
    <property type="match status" value="1"/>
</dbReference>
<dbReference type="InterPro" id="IPR001189">
    <property type="entry name" value="Mn/Fe_SOD"/>
</dbReference>
<dbReference type="InterPro" id="IPR019832">
    <property type="entry name" value="Mn/Fe_SOD_C"/>
</dbReference>
<gene>
    <name evidence="7" type="ORF">SAMN05661086_00113</name>
</gene>
<feature type="binding site" evidence="5">
    <location>
        <position position="25"/>
    </location>
    <ligand>
        <name>Mn(2+)</name>
        <dbReference type="ChEBI" id="CHEBI:29035"/>
    </ligand>
</feature>
<dbReference type="InterPro" id="IPR050265">
    <property type="entry name" value="Fe/Mn_Superoxide_Dismutase"/>
</dbReference>
<sequence length="195" mass="22950">MKFKMLEFQYSKEVTVINKEQFDVHMKLYEGYINKMNEIDGLLLEGGDLETANATYSKYRGIKRGETFALNGVILHELYFENIGGNTNKPCDASTVYLIRDFGSVEQWQKHFIATAKASRGWAVLLFDYRSKRLRNISLDAHDMGNITFATPLLVLDMYEHAYFLQYANKKDEYIRNFMNNIDWDIVNRRIKWIE</sequence>
<dbReference type="OrthoDB" id="9803125at2"/>
<keyword evidence="8" id="KW-1185">Reference proteome</keyword>
<dbReference type="Gene3D" id="3.55.40.20">
    <property type="entry name" value="Iron/manganese superoxide dismutase, C-terminal domain"/>
    <property type="match status" value="1"/>
</dbReference>
<dbReference type="PANTHER" id="PTHR11404">
    <property type="entry name" value="SUPEROXIDE DISMUTASE 2"/>
    <property type="match status" value="1"/>
</dbReference>
<dbReference type="PIRSF" id="PIRSF000349">
    <property type="entry name" value="SODismutase"/>
    <property type="match status" value="1"/>
</dbReference>
<comment type="similarity">
    <text evidence="1">Belongs to the iron/manganese superoxide dismutase family.</text>
</comment>
<feature type="binding site" evidence="5">
    <location>
        <position position="76"/>
    </location>
    <ligand>
        <name>Mn(2+)</name>
        <dbReference type="ChEBI" id="CHEBI:29035"/>
    </ligand>
</feature>
<evidence type="ECO:0000256" key="4">
    <source>
        <dbReference type="ARBA" id="ARBA00023002"/>
    </source>
</evidence>
<dbReference type="RefSeq" id="WP_092558746.1">
    <property type="nucleotide sequence ID" value="NZ_FOYZ01000001.1"/>
</dbReference>
<dbReference type="InterPro" id="IPR036314">
    <property type="entry name" value="SOD_C_sf"/>
</dbReference>
<feature type="domain" description="Manganese/iron superoxide dismutase C-terminal" evidence="6">
    <location>
        <begin position="99"/>
        <end position="190"/>
    </location>
</feature>
<evidence type="ECO:0000256" key="2">
    <source>
        <dbReference type="ARBA" id="ARBA00012682"/>
    </source>
</evidence>
<keyword evidence="3 5" id="KW-0479">Metal-binding</keyword>
<keyword evidence="4" id="KW-0560">Oxidoreductase</keyword>
<organism evidence="7 8">
    <name type="scientific">Anaeromicropila populeti</name>
    <dbReference type="NCBI Taxonomy" id="37658"/>
    <lineage>
        <taxon>Bacteria</taxon>
        <taxon>Bacillati</taxon>
        <taxon>Bacillota</taxon>
        <taxon>Clostridia</taxon>
        <taxon>Lachnospirales</taxon>
        <taxon>Lachnospiraceae</taxon>
        <taxon>Anaeromicropila</taxon>
    </lineage>
</organism>